<keyword evidence="2" id="KW-1133">Transmembrane helix</keyword>
<evidence type="ECO:0000313" key="5">
    <source>
        <dbReference type="Proteomes" id="UP001623592"/>
    </source>
</evidence>
<dbReference type="InterPro" id="IPR000620">
    <property type="entry name" value="EamA_dom"/>
</dbReference>
<dbReference type="Proteomes" id="UP001623592">
    <property type="component" value="Unassembled WGS sequence"/>
</dbReference>
<feature type="transmembrane region" description="Helical" evidence="2">
    <location>
        <begin position="98"/>
        <end position="116"/>
    </location>
</feature>
<dbReference type="PANTHER" id="PTHR22911:SF137">
    <property type="entry name" value="SOLUTE CARRIER FAMILY 35 MEMBER G2-RELATED"/>
    <property type="match status" value="1"/>
</dbReference>
<keyword evidence="2" id="KW-0812">Transmembrane</keyword>
<feature type="transmembrane region" description="Helical" evidence="2">
    <location>
        <begin position="125"/>
        <end position="141"/>
    </location>
</feature>
<evidence type="ECO:0000256" key="2">
    <source>
        <dbReference type="SAM" id="Phobius"/>
    </source>
</evidence>
<comment type="caution">
    <text evidence="4">The sequence shown here is derived from an EMBL/GenBank/DDBJ whole genome shotgun (WGS) entry which is preliminary data.</text>
</comment>
<feature type="transmembrane region" description="Helical" evidence="2">
    <location>
        <begin position="7"/>
        <end position="28"/>
    </location>
</feature>
<sequence>MNSYKGIAYALLSSAAFGVMPILARVAYANGSNPTAVLIFRFSISALILFLYLKCIHININLKIRQVLLLISIGITGYTITTEALFISYNYLGAGLSTTLHFIYPVIVCITSFILYKDKMGSKKIISLLLAAVGVYSLVGLKNNAISILGISLALFSGLAYGLTLIALNLKCINSLDNRVTTMYLCIGSAIGTVLCGTFNNSITLNFNFNILICCVGISIVSTILSIILLLKAIDIIGVSSSSILGTFEPIVSVFLGVLFLNEKLTFSLLIGSALILISTVILAKEKKA</sequence>
<keyword evidence="2" id="KW-0472">Membrane</keyword>
<feature type="transmembrane region" description="Helical" evidence="2">
    <location>
        <begin position="243"/>
        <end position="261"/>
    </location>
</feature>
<protein>
    <submittedName>
        <fullName evidence="4">DMT family transporter</fullName>
    </submittedName>
</protein>
<feature type="transmembrane region" description="Helical" evidence="2">
    <location>
        <begin position="34"/>
        <end position="55"/>
    </location>
</feature>
<feature type="domain" description="EamA" evidence="3">
    <location>
        <begin position="149"/>
        <end position="283"/>
    </location>
</feature>
<keyword evidence="5" id="KW-1185">Reference proteome</keyword>
<evidence type="ECO:0000259" key="3">
    <source>
        <dbReference type="Pfam" id="PF00892"/>
    </source>
</evidence>
<dbReference type="SUPFAM" id="SSF103481">
    <property type="entry name" value="Multidrug resistance efflux transporter EmrE"/>
    <property type="match status" value="2"/>
</dbReference>
<dbReference type="PANTHER" id="PTHR22911">
    <property type="entry name" value="ACYL-MALONYL CONDENSING ENZYME-RELATED"/>
    <property type="match status" value="1"/>
</dbReference>
<dbReference type="EMBL" id="JBJIAA010000008">
    <property type="protein sequence ID" value="MFL0250935.1"/>
    <property type="molecule type" value="Genomic_DNA"/>
</dbReference>
<accession>A0ABW8TG24</accession>
<proteinExistence type="inferred from homology"/>
<comment type="similarity">
    <text evidence="1">Belongs to the EamA transporter family.</text>
</comment>
<reference evidence="4 5" key="1">
    <citation type="submission" date="2024-11" db="EMBL/GenBank/DDBJ databases">
        <authorList>
            <person name="Heng Y.C."/>
            <person name="Lim A.C.H."/>
            <person name="Lee J.K.Y."/>
            <person name="Kittelmann S."/>
        </authorList>
    </citation>
    <scope>NUCLEOTIDE SEQUENCE [LARGE SCALE GENOMIC DNA]</scope>
    <source>
        <strain evidence="4 5">WILCCON 0114</strain>
    </source>
</reference>
<dbReference type="RefSeq" id="WP_406787594.1">
    <property type="nucleotide sequence ID" value="NZ_JBJIAA010000008.1"/>
</dbReference>
<organism evidence="4 5">
    <name type="scientific">Clostridium neuense</name>
    <dbReference type="NCBI Taxonomy" id="1728934"/>
    <lineage>
        <taxon>Bacteria</taxon>
        <taxon>Bacillati</taxon>
        <taxon>Bacillota</taxon>
        <taxon>Clostridia</taxon>
        <taxon>Eubacteriales</taxon>
        <taxon>Clostridiaceae</taxon>
        <taxon>Clostridium</taxon>
    </lineage>
</organism>
<feature type="transmembrane region" description="Helical" evidence="2">
    <location>
        <begin position="209"/>
        <end position="231"/>
    </location>
</feature>
<feature type="transmembrane region" description="Helical" evidence="2">
    <location>
        <begin position="267"/>
        <end position="284"/>
    </location>
</feature>
<name>A0ABW8TG24_9CLOT</name>
<feature type="transmembrane region" description="Helical" evidence="2">
    <location>
        <begin position="147"/>
        <end position="170"/>
    </location>
</feature>
<evidence type="ECO:0000256" key="1">
    <source>
        <dbReference type="ARBA" id="ARBA00007362"/>
    </source>
</evidence>
<feature type="transmembrane region" description="Helical" evidence="2">
    <location>
        <begin position="182"/>
        <end position="203"/>
    </location>
</feature>
<dbReference type="Pfam" id="PF00892">
    <property type="entry name" value="EamA"/>
    <property type="match status" value="2"/>
</dbReference>
<gene>
    <name evidence="4" type="ORF">ACJDT4_10925</name>
</gene>
<feature type="domain" description="EamA" evidence="3">
    <location>
        <begin position="5"/>
        <end position="138"/>
    </location>
</feature>
<evidence type="ECO:0000313" key="4">
    <source>
        <dbReference type="EMBL" id="MFL0250935.1"/>
    </source>
</evidence>
<feature type="transmembrane region" description="Helical" evidence="2">
    <location>
        <begin position="67"/>
        <end position="92"/>
    </location>
</feature>
<dbReference type="InterPro" id="IPR037185">
    <property type="entry name" value="EmrE-like"/>
</dbReference>